<keyword evidence="3" id="KW-1185">Reference proteome</keyword>
<keyword evidence="1" id="KW-0732">Signal</keyword>
<feature type="chain" id="PRO_5023046102" evidence="1">
    <location>
        <begin position="48"/>
        <end position="68"/>
    </location>
</feature>
<dbReference type="EMBL" id="VSRR010002346">
    <property type="protein sequence ID" value="MPC30983.1"/>
    <property type="molecule type" value="Genomic_DNA"/>
</dbReference>
<comment type="caution">
    <text evidence="2">The sequence shown here is derived from an EMBL/GenBank/DDBJ whole genome shotgun (WGS) entry which is preliminary data.</text>
</comment>
<organism evidence="2 3">
    <name type="scientific">Portunus trituberculatus</name>
    <name type="common">Swimming crab</name>
    <name type="synonym">Neptunus trituberculatus</name>
    <dbReference type="NCBI Taxonomy" id="210409"/>
    <lineage>
        <taxon>Eukaryota</taxon>
        <taxon>Metazoa</taxon>
        <taxon>Ecdysozoa</taxon>
        <taxon>Arthropoda</taxon>
        <taxon>Crustacea</taxon>
        <taxon>Multicrustacea</taxon>
        <taxon>Malacostraca</taxon>
        <taxon>Eumalacostraca</taxon>
        <taxon>Eucarida</taxon>
        <taxon>Decapoda</taxon>
        <taxon>Pleocyemata</taxon>
        <taxon>Brachyura</taxon>
        <taxon>Eubrachyura</taxon>
        <taxon>Portunoidea</taxon>
        <taxon>Portunidae</taxon>
        <taxon>Portuninae</taxon>
        <taxon>Portunus</taxon>
    </lineage>
</organism>
<dbReference type="AlphaFoldDB" id="A0A5B7EDC5"/>
<dbReference type="Proteomes" id="UP000324222">
    <property type="component" value="Unassembled WGS sequence"/>
</dbReference>
<evidence type="ECO:0000313" key="3">
    <source>
        <dbReference type="Proteomes" id="UP000324222"/>
    </source>
</evidence>
<reference evidence="2 3" key="1">
    <citation type="submission" date="2019-05" db="EMBL/GenBank/DDBJ databases">
        <title>Another draft genome of Portunus trituberculatus and its Hox gene families provides insights of decapod evolution.</title>
        <authorList>
            <person name="Jeong J.-H."/>
            <person name="Song I."/>
            <person name="Kim S."/>
            <person name="Choi T."/>
            <person name="Kim D."/>
            <person name="Ryu S."/>
            <person name="Kim W."/>
        </authorList>
    </citation>
    <scope>NUCLEOTIDE SEQUENCE [LARGE SCALE GENOMIC DNA]</scope>
    <source>
        <tissue evidence="2">Muscle</tissue>
    </source>
</reference>
<evidence type="ECO:0000313" key="2">
    <source>
        <dbReference type="EMBL" id="MPC30983.1"/>
    </source>
</evidence>
<gene>
    <name evidence="2" type="ORF">E2C01_024255</name>
</gene>
<evidence type="ECO:0000256" key="1">
    <source>
        <dbReference type="SAM" id="SignalP"/>
    </source>
</evidence>
<accession>A0A5B7EDC5</accession>
<protein>
    <submittedName>
        <fullName evidence="2">Uncharacterized protein</fullName>
    </submittedName>
</protein>
<sequence>MQAQADILESGPRVACRRVSRWRRARVHVRRMLLLLLLLVQEGLVHVELRADRGLGLSGGGARGGGWR</sequence>
<proteinExistence type="predicted"/>
<feature type="signal peptide" evidence="1">
    <location>
        <begin position="1"/>
        <end position="47"/>
    </location>
</feature>
<name>A0A5B7EDC5_PORTR</name>